<dbReference type="Pfam" id="PF00059">
    <property type="entry name" value="Lectin_C"/>
    <property type="match status" value="1"/>
</dbReference>
<evidence type="ECO:0000259" key="2">
    <source>
        <dbReference type="PROSITE" id="PS50041"/>
    </source>
</evidence>
<dbReference type="InterPro" id="IPR016186">
    <property type="entry name" value="C-type_lectin-like/link_sf"/>
</dbReference>
<dbReference type="PANTHER" id="PTHR22803">
    <property type="entry name" value="MANNOSE, PHOSPHOLIPASE, LECTIN RECEPTOR RELATED"/>
    <property type="match status" value="1"/>
</dbReference>
<dbReference type="AlphaFoldDB" id="A0A9W3BQD4"/>
<evidence type="ECO:0000313" key="4">
    <source>
        <dbReference type="RefSeq" id="XP_055901598.1"/>
    </source>
</evidence>
<reference evidence="4" key="1">
    <citation type="submission" date="2025-08" db="UniProtKB">
        <authorList>
            <consortium name="RefSeq"/>
        </authorList>
    </citation>
    <scope>IDENTIFICATION</scope>
</reference>
<dbReference type="InterPro" id="IPR001304">
    <property type="entry name" value="C-type_lectin-like"/>
</dbReference>
<organism evidence="3 4">
    <name type="scientific">Biomphalaria glabrata</name>
    <name type="common">Bloodfluke planorb</name>
    <name type="synonym">Freshwater snail</name>
    <dbReference type="NCBI Taxonomy" id="6526"/>
    <lineage>
        <taxon>Eukaryota</taxon>
        <taxon>Metazoa</taxon>
        <taxon>Spiralia</taxon>
        <taxon>Lophotrochozoa</taxon>
        <taxon>Mollusca</taxon>
        <taxon>Gastropoda</taxon>
        <taxon>Heterobranchia</taxon>
        <taxon>Euthyneura</taxon>
        <taxon>Panpulmonata</taxon>
        <taxon>Hygrophila</taxon>
        <taxon>Lymnaeoidea</taxon>
        <taxon>Planorbidae</taxon>
        <taxon>Biomphalaria</taxon>
    </lineage>
</organism>
<feature type="chain" id="PRO_5040860426" evidence="1">
    <location>
        <begin position="29"/>
        <end position="294"/>
    </location>
</feature>
<dbReference type="GeneID" id="129928991"/>
<dbReference type="PROSITE" id="PS50041">
    <property type="entry name" value="C_TYPE_LECTIN_2"/>
    <property type="match status" value="1"/>
</dbReference>
<evidence type="ECO:0000256" key="1">
    <source>
        <dbReference type="SAM" id="SignalP"/>
    </source>
</evidence>
<dbReference type="InterPro" id="IPR050111">
    <property type="entry name" value="C-type_lectin/snaclec_domain"/>
</dbReference>
<dbReference type="SMART" id="SM00034">
    <property type="entry name" value="CLECT"/>
    <property type="match status" value="1"/>
</dbReference>
<gene>
    <name evidence="4" type="primary">LOC129928991</name>
</gene>
<accession>A0A9W3BQD4</accession>
<feature type="domain" description="C-type lectin" evidence="2">
    <location>
        <begin position="167"/>
        <end position="288"/>
    </location>
</feature>
<dbReference type="Proteomes" id="UP001165740">
    <property type="component" value="Chromosome 11"/>
</dbReference>
<dbReference type="CDD" id="cd00037">
    <property type="entry name" value="CLECT"/>
    <property type="match status" value="1"/>
</dbReference>
<dbReference type="SUPFAM" id="SSF56436">
    <property type="entry name" value="C-type lectin-like"/>
    <property type="match status" value="1"/>
</dbReference>
<proteinExistence type="predicted"/>
<dbReference type="Gene3D" id="3.10.100.10">
    <property type="entry name" value="Mannose-Binding Protein A, subunit A"/>
    <property type="match status" value="1"/>
</dbReference>
<keyword evidence="1" id="KW-0732">Signal</keyword>
<keyword evidence="3" id="KW-1185">Reference proteome</keyword>
<feature type="signal peptide" evidence="1">
    <location>
        <begin position="1"/>
        <end position="28"/>
    </location>
</feature>
<protein>
    <submittedName>
        <fullName evidence="4">Uncharacterized protein LOC129928991 isoform X2</fullName>
    </submittedName>
</protein>
<name>A0A9W3BQD4_BIOGL</name>
<sequence>MMTSAQVTMPRIRRVTNLLLYIVCLVCADGRLQFQATPNFISINATKYLSFKCIWSALRKVEVMHIVKLTSQGFENMATLNYPDDTNMTSVQTHTRHDTEVTYFRHQDSFTLSVLLVKPSSLDAGTYMCRVTGNNALRSFFQVNESLNVTLKEDCSLDLMYFGPKTYNNRQYYLSKFIVLDVKAAISKCGSLGGYLMEVNNKAELNIAHELAVNTTVDRAYIAGSDENQENLWIYPRTKLNMTFTRWMPGQPDNNTLWDGEHCLELYVKVGKVMNDISCHFDNAFFCEIEISEN</sequence>
<evidence type="ECO:0000313" key="3">
    <source>
        <dbReference type="Proteomes" id="UP001165740"/>
    </source>
</evidence>
<dbReference type="InterPro" id="IPR016187">
    <property type="entry name" value="CTDL_fold"/>
</dbReference>
<dbReference type="RefSeq" id="XP_055901598.1">
    <property type="nucleotide sequence ID" value="XM_056045623.1"/>
</dbReference>